<keyword evidence="1" id="KW-0472">Membrane</keyword>
<name>A0A2A5RNJ1_9LACT</name>
<feature type="transmembrane region" description="Helical" evidence="1">
    <location>
        <begin position="91"/>
        <end position="108"/>
    </location>
</feature>
<protein>
    <submittedName>
        <fullName evidence="2">Uncharacterized protein</fullName>
    </submittedName>
</protein>
<keyword evidence="3" id="KW-1185">Reference proteome</keyword>
<evidence type="ECO:0000256" key="1">
    <source>
        <dbReference type="SAM" id="Phobius"/>
    </source>
</evidence>
<feature type="transmembrane region" description="Helical" evidence="1">
    <location>
        <begin position="117"/>
        <end position="134"/>
    </location>
</feature>
<feature type="transmembrane region" description="Helical" evidence="1">
    <location>
        <begin position="68"/>
        <end position="85"/>
    </location>
</feature>
<organism evidence="2 3">
    <name type="scientific">Lactococcus fujiensis JCM 16395</name>
    <dbReference type="NCBI Taxonomy" id="1291764"/>
    <lineage>
        <taxon>Bacteria</taxon>
        <taxon>Bacillati</taxon>
        <taxon>Bacillota</taxon>
        <taxon>Bacilli</taxon>
        <taxon>Lactobacillales</taxon>
        <taxon>Streptococcaceae</taxon>
        <taxon>Lactococcus</taxon>
    </lineage>
</organism>
<sequence length="140" mass="16638">MSKMKKMLNRDWLVLSVNVGLFFYAMTLSIQYLSQYDNIFSKFLITFFSNISFFYYNTKVAVTDWRNIAFIGLLLIILFLLIRFWRLTFVLLEVITLFFIAAYAYLIVSHITGFEQILPFIVLIISLINIWLISHHLNLM</sequence>
<comment type="caution">
    <text evidence="2">The sequence shown here is derived from an EMBL/GenBank/DDBJ whole genome shotgun (WGS) entry which is preliminary data.</text>
</comment>
<accession>A0A2A5RNJ1</accession>
<keyword evidence="1" id="KW-1133">Transmembrane helix</keyword>
<keyword evidence="1" id="KW-0812">Transmembrane</keyword>
<feature type="transmembrane region" description="Helical" evidence="1">
    <location>
        <begin position="12"/>
        <end position="33"/>
    </location>
</feature>
<reference evidence="2 3" key="1">
    <citation type="submission" date="2014-12" db="EMBL/GenBank/DDBJ databases">
        <title>Draft genome sequences of 10 type strains of Lactococcus.</title>
        <authorList>
            <person name="Sun Z."/>
            <person name="Zhong Z."/>
            <person name="Liu W."/>
            <person name="Zhang W."/>
            <person name="Zhang H."/>
        </authorList>
    </citation>
    <scope>NUCLEOTIDE SEQUENCE [LARGE SCALE GENOMIC DNA]</scope>
    <source>
        <strain evidence="2 3">JCM 16395</strain>
    </source>
</reference>
<evidence type="ECO:0000313" key="2">
    <source>
        <dbReference type="EMBL" id="PCS00917.1"/>
    </source>
</evidence>
<dbReference type="STRING" id="1291764.GCA_001311235_01231"/>
<dbReference type="EMBL" id="JXJU01000002">
    <property type="protein sequence ID" value="PCS00917.1"/>
    <property type="molecule type" value="Genomic_DNA"/>
</dbReference>
<evidence type="ECO:0000313" key="3">
    <source>
        <dbReference type="Proteomes" id="UP000218181"/>
    </source>
</evidence>
<gene>
    <name evidence="2" type="ORF">RT41_GL000707</name>
</gene>
<dbReference type="AlphaFoldDB" id="A0A2A5RNJ1"/>
<dbReference type="Proteomes" id="UP000218181">
    <property type="component" value="Unassembled WGS sequence"/>
</dbReference>
<proteinExistence type="predicted"/>